<evidence type="ECO:0000313" key="1">
    <source>
        <dbReference type="EMBL" id="KAI3375124.1"/>
    </source>
</evidence>
<dbReference type="EMBL" id="CM041533">
    <property type="protein sequence ID" value="KAI3375124.1"/>
    <property type="molecule type" value="Genomic_DNA"/>
</dbReference>
<organism evidence="1 2">
    <name type="scientific">Scortum barcoo</name>
    <name type="common">barcoo grunter</name>
    <dbReference type="NCBI Taxonomy" id="214431"/>
    <lineage>
        <taxon>Eukaryota</taxon>
        <taxon>Metazoa</taxon>
        <taxon>Chordata</taxon>
        <taxon>Craniata</taxon>
        <taxon>Vertebrata</taxon>
        <taxon>Euteleostomi</taxon>
        <taxon>Actinopterygii</taxon>
        <taxon>Neopterygii</taxon>
        <taxon>Teleostei</taxon>
        <taxon>Neoteleostei</taxon>
        <taxon>Acanthomorphata</taxon>
        <taxon>Eupercaria</taxon>
        <taxon>Centrarchiformes</taxon>
        <taxon>Terapontoidei</taxon>
        <taxon>Terapontidae</taxon>
        <taxon>Scortum</taxon>
    </lineage>
</organism>
<reference evidence="1" key="1">
    <citation type="submission" date="2022-04" db="EMBL/GenBank/DDBJ databases">
        <title>Jade perch genome.</title>
        <authorList>
            <person name="Chao B."/>
        </authorList>
    </citation>
    <scope>NUCLEOTIDE SEQUENCE</scope>
    <source>
        <strain evidence="1">CB-2022</strain>
    </source>
</reference>
<evidence type="ECO:0000313" key="2">
    <source>
        <dbReference type="Proteomes" id="UP000831701"/>
    </source>
</evidence>
<accession>A0ACB8X502</accession>
<sequence length="2757" mass="309981">DEDDDDDEEDDIVCSICQDETSEEPNEIVICDKCGQGYHQLCHSPIIDASVIDSDEKWLCSECELTSIPKRGGSHRRGASAKGFLQHDHQQHQHQQHQHMEFHLSFPYVLEELVWDQGHKTNSQQCYCYCGGPGDWFLKMLQCNRCKQWFHEACLHCLQIPMLYGDRFYLFICSVCNGGPEYLSRLPLRWGDVTHLSLYNLSVIHKKKYFDSEMDLMTYINDNWELLQLGELAKTPRSERYENVLEALNNNSSMFMSGKEVKKKKHLFGLRIRFPPAPPNSDEPSSRIMERVSHEITIKGCKSTKALPAMRTCNTLTNGTEKKKKKRKQGARSLESLAKPQRSSELLSQEIRKPLPLEPHTLDHLTSIKSDRSLLSSDVESIGALSTTETTSTSISRQSSLCSSSKTRTAACIMPVSAPPLKRKRGRPRRALQPPNPEIPPPSHADPNPSATEMLSPLPGLHSTDIVHGMDPNSQLSHLKSSISSYFGAAGRLACGKRKLTWSCSSVDLMCEDEKSLTEDVASLRNLLRLTDLSLQSVAHKLSQSEGHDDRVEYDPKSPDRLTVQDLQTPDDPPPQPGCVCQERLLSGTAGSFIPPYSNSWPVSVKARSMKMESVPSRKKTGCVRQENACLTMQDEQLLTDLDVMQYELATFHSQAALRGPRVGVKNSVAVMSEQIRQLQAKLEAQAKELKAAEQRAECSQEAAAHSDIEVATLTEELSTLREELENKTALGKRAEQQRNQALQNAEKLKEAFKDYKATISSKLQMVKESETKLKESLIECDREKEEWELKSRVLEREKVDQSQTISQLKEEVRQAKSAAAGLQDQLEDAGRKALHLERQLMEQAAECRKLASLQKELEDLRTLTQSQEQRVAQSHREAQQSQAELASLEAILALLHLQEVERNIHSHTIGGVGPLCVRPCMLPPVDYSGTAHLLKLKPGEGYQQLLRVLQVKEAERIKRDSLVERLQERLTRAQEEISTLQSSMAQRASHYKSLHTELLDKVSQATDTDKELKRKSARVASLEKQLQEKTSAYGQAALRNTELENQLLDKASTLQHYHSLMTKKQREYQLSLEKCKKSQAQQVTEQQHRIEMVIYTYISVSLTLTAQNLHSVILPPPPVSSFQIYSTNLCFVSYKLICVNCKMSVEEAQSRVLEMEQELCSLQKERDDAQKAALLLQSSLDQLTQQKQVEAIQSEELLQSFKEQAAQSIAKVCELQSSLSACREELSLYLKQMEELEKEKENYETELQESNNKVSSLQEKLHSASLDFQMTSEQNLQLQLSLQQQQTMLTESTAHISELEESQSQLQTQICKCTDTACTYHKPVVSSLEQQLERARASLQDEVRSREQVAQDRDKDLQEMNQRNTQLSESVRCAIKRPVCSAQFSYCDCSGGISFSKYRMGAVLTLSHLSSEMTKCQGELVSKESELQHLRRDVAAKTSQISRMDESLQHMKSQLDSKSDMVAELEEKLHRREADKLNCVQRVQMLDSQLQAVRGELADTVKQLQELRDVLQRTQTIADERQASVEKLTVQLSETQRELEERTHELLDMDSALKERQGELQQRANLLGQLEVAIREHKQEMVRKVESVHQTLEARERELRDTQRELTDKNMKESQELSLQLRVCQQELQTLMEELEDTRHHCEALTRELDATKLQAKEKEVRLCGMEEELALKEARWLQLEAGLQSAVTSLEQQLELEREQHSKEVESLQQTRGQLLKVSEQISSTMRSSQEQLAAKLQQSQIQLEQAKAQCDQTKTQLDQAKTELDRAQNQVSHLQTQRDQTQIQLLQTKTQLDQSRIQCEETRAQNALLHTQLEQQTAQLNQARVQMAQLQTQLQVSEKAMETSNESLLIKESEVTRLQARISSLERAAECQHLYNHTLSLPALHQFTHSPERSSSAHSPLSSPQKPQTASLQGSGVDSSLDLSLSLKATLREALGMQPWESSSPSVSPFPKSMDHSWQGLCAVEATAASDISFNPFTYMVDKHSDRNLNMSATSVQVEDDEQVTESRRESVCTLVGEEEVVDMNSLTGMLRAVMVSHKEFAGAGKQPGLQVWRIENLDLKPVPKTLHGSFYTGDAYLLLYTTSAPSYNIHMWLGDECSQDESGAVAIFATQLDDFLGGGPVQFRELQNSESNTFLGYFKSGIKYQKGGVASGFHHVVTNDMSVKRLLHIKGRRAIRATEVDLSWSSFNKGDCFIIDLGKDVYQWCGSECNRFERLKAAEVTIDIRDNERNGRAKLHVVEEGEEPVAVIEVLGPKTTIAPSSPDDEAVDTSNRKKGALYMISDASGSMKVTSVAPSSPFKQAMLSPEECYILDNGVDKNIFVWKGSKANMSERKAAMSAGQQFIKDKGYSNKTQIQVLPAGAETTLFKQFFSDWKDKDQTTGPSKAFTIGHIAKVQQVPFDASTLHSNKAMAAQHGMVDDGKGKVQIWRVENGAQVAVDPSTYGHFYGGDCYLILYSYRQGGREQHLIYTWQGLKCTQDELAASAFLTVKLDDSMGGSPVQVRVTQGQEPPHLMSLFQGKPMIIHSGGTSRKGGQSQSSSTRLFHIRQSSSGATRAVETKPSASNLNTNDIFVLKSPKALFVWRGIGASDAEMEAAKHVVGFLGGSPTQVSEGSEPADFWSALGGKKDYQTSKSLQSMANPPRLFGCSNKTGRLIVEEVPGDFTQSDLATDDVMLLDTWDQIFLWVGNDANEEERTGAPKIAKEYVDTDPSGRRGLPITTIKQSAEPPTFTGWFQAWDPNMWETDPLDRIRARF</sequence>
<name>A0ACB8X502_9TELE</name>
<feature type="non-terminal residue" evidence="1">
    <location>
        <position position="1"/>
    </location>
</feature>
<comment type="caution">
    <text evidence="1">The sequence shown here is derived from an EMBL/GenBank/DDBJ whole genome shotgun (WGS) entry which is preliminary data.</text>
</comment>
<dbReference type="Proteomes" id="UP000831701">
    <property type="component" value="Chromosome 3"/>
</dbReference>
<protein>
    <submittedName>
        <fullName evidence="1">Uncharacterized protein</fullName>
    </submittedName>
</protein>
<proteinExistence type="predicted"/>
<gene>
    <name evidence="1" type="ORF">L3Q82_021635</name>
</gene>
<keyword evidence="2" id="KW-1185">Reference proteome</keyword>